<reference evidence="1 2" key="1">
    <citation type="submission" date="2015-07" db="EMBL/GenBank/DDBJ databases">
        <title>The genome of Melipona quadrifasciata.</title>
        <authorList>
            <person name="Pan H."/>
            <person name="Kapheim K."/>
        </authorList>
    </citation>
    <scope>NUCLEOTIDE SEQUENCE [LARGE SCALE GENOMIC DNA]</scope>
    <source>
        <strain evidence="1">0111107301</strain>
        <tissue evidence="1">Whole body</tissue>
    </source>
</reference>
<gene>
    <name evidence="1" type="ORF">WN51_11772</name>
</gene>
<keyword evidence="2" id="KW-1185">Reference proteome</keyword>
<dbReference type="EMBL" id="KQ435746">
    <property type="protein sequence ID" value="KOX76566.1"/>
    <property type="molecule type" value="Genomic_DNA"/>
</dbReference>
<name>A0A0M9A4Z4_9HYME</name>
<proteinExistence type="predicted"/>
<dbReference type="AlphaFoldDB" id="A0A0M9A4Z4"/>
<sequence length="175" mass="19944">MIFKGIRYLPIIEGQLQTLCLLIFEKRNDYNISFRRKVALQNASSKMELHLNSSEKQKTSLTFYNGNFSNDVQFPRVQSSASLSELADDSGPDPSDPQYLSNLVAYKSIHANYLLAGSPVPDGHHEHGIRSDGDQKLYKEAPNPLRVTHSVARKKLRGQPNIYRYCRDKYENLTP</sequence>
<organism evidence="1 2">
    <name type="scientific">Melipona quadrifasciata</name>
    <dbReference type="NCBI Taxonomy" id="166423"/>
    <lineage>
        <taxon>Eukaryota</taxon>
        <taxon>Metazoa</taxon>
        <taxon>Ecdysozoa</taxon>
        <taxon>Arthropoda</taxon>
        <taxon>Hexapoda</taxon>
        <taxon>Insecta</taxon>
        <taxon>Pterygota</taxon>
        <taxon>Neoptera</taxon>
        <taxon>Endopterygota</taxon>
        <taxon>Hymenoptera</taxon>
        <taxon>Apocrita</taxon>
        <taxon>Aculeata</taxon>
        <taxon>Apoidea</taxon>
        <taxon>Anthophila</taxon>
        <taxon>Apidae</taxon>
        <taxon>Melipona</taxon>
    </lineage>
</organism>
<protein>
    <submittedName>
        <fullName evidence="1">Uncharacterized protein</fullName>
    </submittedName>
</protein>
<accession>A0A0M9A4Z4</accession>
<dbReference type="Proteomes" id="UP000053105">
    <property type="component" value="Unassembled WGS sequence"/>
</dbReference>
<evidence type="ECO:0000313" key="2">
    <source>
        <dbReference type="Proteomes" id="UP000053105"/>
    </source>
</evidence>
<evidence type="ECO:0000313" key="1">
    <source>
        <dbReference type="EMBL" id="KOX76566.1"/>
    </source>
</evidence>